<organism evidence="2 3">
    <name type="scientific">[Eubacterium] siraeum 70/3</name>
    <dbReference type="NCBI Taxonomy" id="657319"/>
    <lineage>
        <taxon>Bacteria</taxon>
        <taxon>Bacillati</taxon>
        <taxon>Bacillota</taxon>
        <taxon>Clostridia</taxon>
        <taxon>Eubacteriales</taxon>
        <taxon>Oscillospiraceae</taxon>
        <taxon>Oscillospiraceae incertae sedis</taxon>
    </lineage>
</organism>
<dbReference type="EMBL" id="FP929044">
    <property type="protein sequence ID" value="CBK95533.1"/>
    <property type="molecule type" value="Genomic_DNA"/>
</dbReference>
<name>D4JR14_9FIRM</name>
<dbReference type="Proteomes" id="UP000008803">
    <property type="component" value="Chromosome"/>
</dbReference>
<protein>
    <submittedName>
        <fullName evidence="2">Uncharacterized protein</fullName>
    </submittedName>
</protein>
<sequence length="76" mass="8666">MHKVSHTKPLHDATAQMTDEAVTHRPQTTTIAMDAKPTKHTQTLALRKARVIVRTRNRQSVHMARMVVRSEEIEIA</sequence>
<dbReference type="KEGG" id="esu:EUS_01830"/>
<proteinExistence type="predicted"/>
<reference evidence="2 3" key="2">
    <citation type="submission" date="2010-03" db="EMBL/GenBank/DDBJ databases">
        <authorList>
            <person name="Pajon A."/>
        </authorList>
    </citation>
    <scope>NUCLEOTIDE SEQUENCE [LARGE SCALE GENOMIC DNA]</scope>
    <source>
        <strain evidence="2 3">70/3</strain>
    </source>
</reference>
<feature type="region of interest" description="Disordered" evidence="1">
    <location>
        <begin position="1"/>
        <end position="22"/>
    </location>
</feature>
<evidence type="ECO:0000313" key="2">
    <source>
        <dbReference type="EMBL" id="CBK95533.1"/>
    </source>
</evidence>
<dbReference type="BioCyc" id="ESIR657319:G136K-158-MONOMER"/>
<dbReference type="AlphaFoldDB" id="D4JR14"/>
<evidence type="ECO:0000256" key="1">
    <source>
        <dbReference type="SAM" id="MobiDB-lite"/>
    </source>
</evidence>
<accession>D4JR14</accession>
<reference evidence="2 3" key="1">
    <citation type="submission" date="2010-03" db="EMBL/GenBank/DDBJ databases">
        <title>The genome sequence of Eubacterium siraeum 70/3.</title>
        <authorList>
            <consortium name="metaHIT consortium -- http://www.metahit.eu/"/>
            <person name="Pajon A."/>
            <person name="Turner K."/>
            <person name="Parkhill J."/>
            <person name="Duncan S."/>
            <person name="Flint H."/>
        </authorList>
    </citation>
    <scope>NUCLEOTIDE SEQUENCE [LARGE SCALE GENOMIC DNA]</scope>
    <source>
        <strain evidence="2 3">70/3</strain>
    </source>
</reference>
<evidence type="ECO:0000313" key="3">
    <source>
        <dbReference type="Proteomes" id="UP000008803"/>
    </source>
</evidence>
<dbReference type="HOGENOM" id="CLU_2649105_0_0_9"/>
<gene>
    <name evidence="2" type="ORF">EUS_01830</name>
</gene>